<dbReference type="Pfam" id="PF12625">
    <property type="entry name" value="Arabinose_bd"/>
    <property type="match status" value="1"/>
</dbReference>
<evidence type="ECO:0000256" key="1">
    <source>
        <dbReference type="ARBA" id="ARBA00023125"/>
    </source>
</evidence>
<comment type="caution">
    <text evidence="3">The sequence shown here is derived from an EMBL/GenBank/DDBJ whole genome shotgun (WGS) entry which is preliminary data.</text>
</comment>
<evidence type="ECO:0000313" key="4">
    <source>
        <dbReference type="Proteomes" id="UP000256297"/>
    </source>
</evidence>
<gene>
    <name evidence="3" type="ORF">CBM2589_U10090</name>
</gene>
<dbReference type="GO" id="GO:0000976">
    <property type="term" value="F:transcription cis-regulatory region binding"/>
    <property type="evidence" value="ECO:0007669"/>
    <property type="project" value="TreeGrafter"/>
</dbReference>
<dbReference type="RefSeq" id="WP_240990374.1">
    <property type="nucleotide sequence ID" value="NZ_OFSP01000078.1"/>
</dbReference>
<dbReference type="InterPro" id="IPR032687">
    <property type="entry name" value="AraC-type_N"/>
</dbReference>
<dbReference type="GO" id="GO:0003700">
    <property type="term" value="F:DNA-binding transcription factor activity"/>
    <property type="evidence" value="ECO:0007669"/>
    <property type="project" value="TreeGrafter"/>
</dbReference>
<dbReference type="GO" id="GO:0005829">
    <property type="term" value="C:cytosol"/>
    <property type="evidence" value="ECO:0007669"/>
    <property type="project" value="TreeGrafter"/>
</dbReference>
<dbReference type="PANTHER" id="PTHR47894">
    <property type="entry name" value="HTH-TYPE TRANSCRIPTIONAL REGULATOR GADX"/>
    <property type="match status" value="1"/>
</dbReference>
<dbReference type="Proteomes" id="UP000256297">
    <property type="component" value="Unassembled WGS sequence"/>
</dbReference>
<dbReference type="PANTHER" id="PTHR47894:SF4">
    <property type="entry name" value="HTH-TYPE TRANSCRIPTIONAL REGULATOR GADX"/>
    <property type="match status" value="1"/>
</dbReference>
<evidence type="ECO:0000259" key="2">
    <source>
        <dbReference type="Pfam" id="PF12625"/>
    </source>
</evidence>
<protein>
    <recommendedName>
        <fullName evidence="2">HTH-type transcriptional regulator AraC-type N-terminal domain-containing protein</fullName>
    </recommendedName>
</protein>
<dbReference type="AlphaFoldDB" id="A0A375CQA3"/>
<feature type="domain" description="HTH-type transcriptional regulator AraC-type N-terminal" evidence="2">
    <location>
        <begin position="18"/>
        <end position="84"/>
    </location>
</feature>
<name>A0A375CQA3_9BURK</name>
<reference evidence="4" key="1">
    <citation type="submission" date="2018-01" db="EMBL/GenBank/DDBJ databases">
        <authorList>
            <person name="Gaut B.S."/>
            <person name="Morton B.R."/>
            <person name="Clegg M.T."/>
            <person name="Duvall M.R."/>
        </authorList>
    </citation>
    <scope>NUCLEOTIDE SEQUENCE [LARGE SCALE GENOMIC DNA]</scope>
</reference>
<sequence>MTLHVGVDFQNSGIWRQTIEMSTGILLRTWAVLTRNAFRPVSISFTHEAPATLEVHRRVLGPAIEFSRDINAIVCRNRDLDMPIPAADPGLSREVKRLMDVQFDLSLLGADFGNSSMPIIENYLSAAKEIPTYTSRTPIRPTHLAGTTLESVAKRSGRIHY</sequence>
<evidence type="ECO:0000313" key="3">
    <source>
        <dbReference type="EMBL" id="SOY77576.1"/>
    </source>
</evidence>
<proteinExistence type="predicted"/>
<keyword evidence="1" id="KW-0238">DNA-binding</keyword>
<organism evidence="3 4">
    <name type="scientific">Cupriavidus taiwanensis</name>
    <dbReference type="NCBI Taxonomy" id="164546"/>
    <lineage>
        <taxon>Bacteria</taxon>
        <taxon>Pseudomonadati</taxon>
        <taxon>Pseudomonadota</taxon>
        <taxon>Betaproteobacteria</taxon>
        <taxon>Burkholderiales</taxon>
        <taxon>Burkholderiaceae</taxon>
        <taxon>Cupriavidus</taxon>
    </lineage>
</organism>
<accession>A0A375CQA3</accession>
<dbReference type="EMBL" id="OFSP01000078">
    <property type="protein sequence ID" value="SOY77576.1"/>
    <property type="molecule type" value="Genomic_DNA"/>
</dbReference>